<dbReference type="PROSITE" id="PS51704">
    <property type="entry name" value="GP_PDE"/>
    <property type="match status" value="1"/>
</dbReference>
<reference evidence="8" key="1">
    <citation type="submission" date="2020-05" db="EMBL/GenBank/DDBJ databases">
        <authorList>
            <person name="Chiriac C."/>
            <person name="Salcher M."/>
            <person name="Ghai R."/>
            <person name="Kavagutti S V."/>
        </authorList>
    </citation>
    <scope>NUCLEOTIDE SEQUENCE</scope>
</reference>
<evidence type="ECO:0000259" key="7">
    <source>
        <dbReference type="PROSITE" id="PS51704"/>
    </source>
</evidence>
<dbReference type="InterPro" id="IPR030395">
    <property type="entry name" value="GP_PDE_dom"/>
</dbReference>
<dbReference type="PANTHER" id="PTHR43620">
    <property type="entry name" value="GLYCEROPHOSPHORYL DIESTER PHOSPHODIESTERASE"/>
    <property type="match status" value="1"/>
</dbReference>
<dbReference type="PANTHER" id="PTHR43620:SF7">
    <property type="entry name" value="GLYCEROPHOSPHODIESTER PHOSPHODIESTERASE GDPD5-RELATED"/>
    <property type="match status" value="1"/>
</dbReference>
<accession>A0A6J6J613</accession>
<gene>
    <name evidence="8" type="ORF">UFOPK2032_00695</name>
</gene>
<evidence type="ECO:0000313" key="8">
    <source>
        <dbReference type="EMBL" id="CAB4632286.1"/>
    </source>
</evidence>
<comment type="catalytic activity">
    <reaction evidence="6">
        <text>a sn-glycero-3-phosphodiester + H2O = an alcohol + sn-glycerol 3-phosphate + H(+)</text>
        <dbReference type="Rhea" id="RHEA:12969"/>
        <dbReference type="ChEBI" id="CHEBI:15377"/>
        <dbReference type="ChEBI" id="CHEBI:15378"/>
        <dbReference type="ChEBI" id="CHEBI:30879"/>
        <dbReference type="ChEBI" id="CHEBI:57597"/>
        <dbReference type="ChEBI" id="CHEBI:83408"/>
        <dbReference type="EC" id="3.1.4.46"/>
    </reaction>
</comment>
<dbReference type="Pfam" id="PF03009">
    <property type="entry name" value="GDPD"/>
    <property type="match status" value="1"/>
</dbReference>
<dbReference type="Gene3D" id="3.20.20.190">
    <property type="entry name" value="Phosphatidylinositol (PI) phosphodiesterase"/>
    <property type="match status" value="1"/>
</dbReference>
<dbReference type="InterPro" id="IPR017946">
    <property type="entry name" value="PLC-like_Pdiesterase_TIM-brl"/>
</dbReference>
<evidence type="ECO:0000256" key="2">
    <source>
        <dbReference type="ARBA" id="ARBA00012247"/>
    </source>
</evidence>
<comment type="similarity">
    <text evidence="1">Belongs to the glycerophosphoryl diester phosphodiesterase family.</text>
</comment>
<dbReference type="EMBL" id="CAEZVM010000022">
    <property type="protein sequence ID" value="CAB4632286.1"/>
    <property type="molecule type" value="Genomic_DNA"/>
</dbReference>
<evidence type="ECO:0000256" key="4">
    <source>
        <dbReference type="ARBA" id="ARBA00022798"/>
    </source>
</evidence>
<evidence type="ECO:0000256" key="3">
    <source>
        <dbReference type="ARBA" id="ARBA00022729"/>
    </source>
</evidence>
<evidence type="ECO:0000256" key="6">
    <source>
        <dbReference type="ARBA" id="ARBA00047512"/>
    </source>
</evidence>
<sequence>MPPLVLGHRGASGYRPENTLEAFELAILQGADGVECDLVPTKDGQLIIRHENWLNGTTNIQAHPEFKDRERAGYSDGITENGFFSEDFELSELDTVRALERLPQIRSGSAKFDGNFKIPTIDQLLAAPFMDGKTLVIEVKHGMHFTQRGMDISGILSKKLAESSWKDRGIKLVIESFDYQMMMLLKNACGQDKKYVFLTEQVRLPDNETKLTRSYLEQLAKDFDGVSLDLPLLLDLDSSGTHTVSNGSIELAHELGIEIYGWTLKAEDATESVDEYFAKVAQSGLDGIFVDQPDLLRSIVDGTA</sequence>
<keyword evidence="5" id="KW-0378">Hydrolase</keyword>
<feature type="domain" description="GP-PDE" evidence="7">
    <location>
        <begin position="3"/>
        <end position="300"/>
    </location>
</feature>
<evidence type="ECO:0000256" key="1">
    <source>
        <dbReference type="ARBA" id="ARBA00007277"/>
    </source>
</evidence>
<keyword evidence="3" id="KW-0732">Signal</keyword>
<dbReference type="GO" id="GO:0008889">
    <property type="term" value="F:glycerophosphodiester phosphodiesterase activity"/>
    <property type="evidence" value="ECO:0007669"/>
    <property type="project" value="UniProtKB-EC"/>
</dbReference>
<proteinExistence type="inferred from homology"/>
<name>A0A6J6J613_9ZZZZ</name>
<keyword evidence="4" id="KW-0319">Glycerol metabolism</keyword>
<dbReference type="SUPFAM" id="SSF51695">
    <property type="entry name" value="PLC-like phosphodiesterases"/>
    <property type="match status" value="1"/>
</dbReference>
<dbReference type="GO" id="GO:0006071">
    <property type="term" value="P:glycerol metabolic process"/>
    <property type="evidence" value="ECO:0007669"/>
    <property type="project" value="UniProtKB-KW"/>
</dbReference>
<organism evidence="8">
    <name type="scientific">freshwater metagenome</name>
    <dbReference type="NCBI Taxonomy" id="449393"/>
    <lineage>
        <taxon>unclassified sequences</taxon>
        <taxon>metagenomes</taxon>
        <taxon>ecological metagenomes</taxon>
    </lineage>
</organism>
<dbReference type="GO" id="GO:0006629">
    <property type="term" value="P:lipid metabolic process"/>
    <property type="evidence" value="ECO:0007669"/>
    <property type="project" value="InterPro"/>
</dbReference>
<evidence type="ECO:0000256" key="5">
    <source>
        <dbReference type="ARBA" id="ARBA00022801"/>
    </source>
</evidence>
<dbReference type="AlphaFoldDB" id="A0A6J6J613"/>
<dbReference type="GO" id="GO:0042597">
    <property type="term" value="C:periplasmic space"/>
    <property type="evidence" value="ECO:0007669"/>
    <property type="project" value="TreeGrafter"/>
</dbReference>
<dbReference type="EC" id="3.1.4.46" evidence="2"/>
<protein>
    <recommendedName>
        <fullName evidence="2">glycerophosphodiester phosphodiesterase</fullName>
        <ecNumber evidence="2">3.1.4.46</ecNumber>
    </recommendedName>
</protein>